<dbReference type="PROSITE" id="PS50893">
    <property type="entry name" value="ABC_TRANSPORTER_2"/>
    <property type="match status" value="1"/>
</dbReference>
<feature type="domain" description="ABC transporter" evidence="7">
    <location>
        <begin position="4"/>
        <end position="239"/>
    </location>
</feature>
<evidence type="ECO:0000313" key="8">
    <source>
        <dbReference type="EMBL" id="MCK2221101.1"/>
    </source>
</evidence>
<keyword evidence="3" id="KW-0813">Transport</keyword>
<dbReference type="RefSeq" id="WP_242376894.1">
    <property type="nucleotide sequence ID" value="NZ_JAKRKC020000003.1"/>
</dbReference>
<proteinExistence type="inferred from homology"/>
<dbReference type="InterPro" id="IPR017871">
    <property type="entry name" value="ABC_transporter-like_CS"/>
</dbReference>
<evidence type="ECO:0000256" key="2">
    <source>
        <dbReference type="ARBA" id="ARBA00005417"/>
    </source>
</evidence>
<evidence type="ECO:0000256" key="5">
    <source>
        <dbReference type="ARBA" id="ARBA00022840"/>
    </source>
</evidence>
<evidence type="ECO:0000256" key="6">
    <source>
        <dbReference type="ARBA" id="ARBA00023251"/>
    </source>
</evidence>
<dbReference type="SMART" id="SM00382">
    <property type="entry name" value="AAA"/>
    <property type="match status" value="1"/>
</dbReference>
<gene>
    <name evidence="8" type="ORF">MF672_045965</name>
</gene>
<dbReference type="PANTHER" id="PTHR42711:SF5">
    <property type="entry name" value="ABC TRANSPORTER ATP-BINDING PROTEIN NATA"/>
    <property type="match status" value="1"/>
</dbReference>
<keyword evidence="5 8" id="KW-0067">ATP-binding</keyword>
<dbReference type="Pfam" id="PF13732">
    <property type="entry name" value="DrrA1-3_C"/>
    <property type="match status" value="1"/>
</dbReference>
<dbReference type="InterPro" id="IPR003593">
    <property type="entry name" value="AAA+_ATPase"/>
</dbReference>
<reference evidence="8 9" key="1">
    <citation type="submission" date="2022-04" db="EMBL/GenBank/DDBJ databases">
        <title>Genome draft of Actinomadura sp. ATCC 31491.</title>
        <authorList>
            <person name="Shi X."/>
            <person name="Du Y."/>
        </authorList>
    </citation>
    <scope>NUCLEOTIDE SEQUENCE [LARGE SCALE GENOMIC DNA]</scope>
    <source>
        <strain evidence="8 9">ATCC 31491</strain>
    </source>
</reference>
<comment type="similarity">
    <text evidence="2">Belongs to the ABC transporter superfamily.</text>
</comment>
<protein>
    <submittedName>
        <fullName evidence="8">ATP-binding cassette domain-containing protein</fullName>
    </submittedName>
</protein>
<name>A0ABT0GAJ4_9ACTN</name>
<dbReference type="GO" id="GO:0005524">
    <property type="term" value="F:ATP binding"/>
    <property type="evidence" value="ECO:0007669"/>
    <property type="project" value="UniProtKB-KW"/>
</dbReference>
<dbReference type="EMBL" id="JAKRKC020000003">
    <property type="protein sequence ID" value="MCK2221101.1"/>
    <property type="molecule type" value="Genomic_DNA"/>
</dbReference>
<dbReference type="InterPro" id="IPR050763">
    <property type="entry name" value="ABC_transporter_ATP-binding"/>
</dbReference>
<dbReference type="PROSITE" id="PS00211">
    <property type="entry name" value="ABC_TRANSPORTER_1"/>
    <property type="match status" value="1"/>
</dbReference>
<dbReference type="Gene3D" id="3.40.50.300">
    <property type="entry name" value="P-loop containing nucleotide triphosphate hydrolases"/>
    <property type="match status" value="1"/>
</dbReference>
<evidence type="ECO:0000256" key="3">
    <source>
        <dbReference type="ARBA" id="ARBA00022448"/>
    </source>
</evidence>
<dbReference type="Pfam" id="PF00005">
    <property type="entry name" value="ABC_tran"/>
    <property type="match status" value="1"/>
</dbReference>
<evidence type="ECO:0000256" key="4">
    <source>
        <dbReference type="ARBA" id="ARBA00022741"/>
    </source>
</evidence>
<evidence type="ECO:0000313" key="9">
    <source>
        <dbReference type="Proteomes" id="UP001317259"/>
    </source>
</evidence>
<keyword evidence="9" id="KW-1185">Reference proteome</keyword>
<keyword evidence="6" id="KW-0046">Antibiotic resistance</keyword>
<comment type="caution">
    <text evidence="8">The sequence shown here is derived from an EMBL/GenBank/DDBJ whole genome shotgun (WGS) entry which is preliminary data.</text>
</comment>
<accession>A0ABT0GAJ4</accession>
<sequence length="318" mass="34168">MQLIEAKGLARTFTTKHGEVHAVRGVDFTVADGEIVGFLGPNGAGKTTTMRMLTTLLAPTSGSATVTGFDLRARAAEIRARIGFVSQNGGANPGYDVTTELVLQARLYGLSPAAAAGAADEVCDFLQLGDLRDRIIGTLSGGQRRRLDIALGLVHKPRLIFLDEPSAGLDPAGRNHLWSYIRRLRDDLGTTVFLSTHYLDEADALCDRVLILDQGKIIAEDSPEALKRRVSGDAVTVEIDGDLGPALERLKAQPFVRDLVEEERRLRFRTDVGERAIMATVRALDQSGADVTAIHVDRPTLDDVFLTLTGAGDGAVNA</sequence>
<dbReference type="PANTHER" id="PTHR42711">
    <property type="entry name" value="ABC TRANSPORTER ATP-BINDING PROTEIN"/>
    <property type="match status" value="1"/>
</dbReference>
<dbReference type="InterPro" id="IPR027417">
    <property type="entry name" value="P-loop_NTPase"/>
</dbReference>
<comment type="subcellular location">
    <subcellularLocation>
        <location evidence="1">Cell membrane</location>
        <topology evidence="1">Peripheral membrane protein</topology>
    </subcellularLocation>
</comment>
<dbReference type="Proteomes" id="UP001317259">
    <property type="component" value="Unassembled WGS sequence"/>
</dbReference>
<organism evidence="8 9">
    <name type="scientific">Actinomadura luzonensis</name>
    <dbReference type="NCBI Taxonomy" id="2805427"/>
    <lineage>
        <taxon>Bacteria</taxon>
        <taxon>Bacillati</taxon>
        <taxon>Actinomycetota</taxon>
        <taxon>Actinomycetes</taxon>
        <taxon>Streptosporangiales</taxon>
        <taxon>Thermomonosporaceae</taxon>
        <taxon>Actinomadura</taxon>
    </lineage>
</organism>
<dbReference type="SUPFAM" id="SSF52540">
    <property type="entry name" value="P-loop containing nucleoside triphosphate hydrolases"/>
    <property type="match status" value="1"/>
</dbReference>
<dbReference type="InterPro" id="IPR003439">
    <property type="entry name" value="ABC_transporter-like_ATP-bd"/>
</dbReference>
<dbReference type="InterPro" id="IPR025302">
    <property type="entry name" value="DrrA1/2-like_C"/>
</dbReference>
<evidence type="ECO:0000259" key="7">
    <source>
        <dbReference type="PROSITE" id="PS50893"/>
    </source>
</evidence>
<evidence type="ECO:0000256" key="1">
    <source>
        <dbReference type="ARBA" id="ARBA00004202"/>
    </source>
</evidence>
<keyword evidence="4" id="KW-0547">Nucleotide-binding</keyword>